<evidence type="ECO:0000256" key="2">
    <source>
        <dbReference type="ARBA" id="ARBA00022475"/>
    </source>
</evidence>
<keyword evidence="10" id="KW-1185">Reference proteome</keyword>
<feature type="transmembrane region" description="Helical" evidence="8">
    <location>
        <begin position="54"/>
        <end position="72"/>
    </location>
</feature>
<dbReference type="GO" id="GO:0016758">
    <property type="term" value="F:hexosyltransferase activity"/>
    <property type="evidence" value="ECO:0007669"/>
    <property type="project" value="InterPro"/>
</dbReference>
<evidence type="ECO:0000256" key="8">
    <source>
        <dbReference type="SAM" id="Phobius"/>
    </source>
</evidence>
<dbReference type="Proteomes" id="UP000236584">
    <property type="component" value="Chromosome"/>
</dbReference>
<evidence type="ECO:0000256" key="4">
    <source>
        <dbReference type="ARBA" id="ARBA00022692"/>
    </source>
</evidence>
<dbReference type="GeneID" id="35592406"/>
<gene>
    <name evidence="9" type="ORF">C2R22_09905</name>
</gene>
<comment type="subcellular location">
    <subcellularLocation>
        <location evidence="1">Cell membrane</location>
        <topology evidence="1">Multi-pass membrane protein</topology>
    </subcellularLocation>
</comment>
<proteinExistence type="predicted"/>
<dbReference type="GO" id="GO:0005886">
    <property type="term" value="C:plasma membrane"/>
    <property type="evidence" value="ECO:0007669"/>
    <property type="project" value="UniProtKB-SubCell"/>
</dbReference>
<evidence type="ECO:0000256" key="3">
    <source>
        <dbReference type="ARBA" id="ARBA00022679"/>
    </source>
</evidence>
<organism evidence="9 10">
    <name type="scientific">Salinigranum rubrum</name>
    <dbReference type="NCBI Taxonomy" id="755307"/>
    <lineage>
        <taxon>Archaea</taxon>
        <taxon>Methanobacteriati</taxon>
        <taxon>Methanobacteriota</taxon>
        <taxon>Stenosarchaea group</taxon>
        <taxon>Halobacteria</taxon>
        <taxon>Halobacteriales</taxon>
        <taxon>Haloferacaceae</taxon>
        <taxon>Salinigranum</taxon>
    </lineage>
</organism>
<feature type="compositionally biased region" description="Basic residues" evidence="7">
    <location>
        <begin position="336"/>
        <end position="345"/>
    </location>
</feature>
<evidence type="ECO:0000256" key="1">
    <source>
        <dbReference type="ARBA" id="ARBA00004651"/>
    </source>
</evidence>
<dbReference type="AlphaFoldDB" id="A0A2I8VJ21"/>
<keyword evidence="4 8" id="KW-0812">Transmembrane</keyword>
<evidence type="ECO:0000313" key="9">
    <source>
        <dbReference type="EMBL" id="AUV81926.1"/>
    </source>
</evidence>
<feature type="transmembrane region" description="Helical" evidence="8">
    <location>
        <begin position="224"/>
        <end position="248"/>
    </location>
</feature>
<feature type="transmembrane region" description="Helical" evidence="8">
    <location>
        <begin position="193"/>
        <end position="212"/>
    </location>
</feature>
<evidence type="ECO:0000256" key="6">
    <source>
        <dbReference type="ARBA" id="ARBA00023136"/>
    </source>
</evidence>
<evidence type="ECO:0000313" key="10">
    <source>
        <dbReference type="Proteomes" id="UP000236584"/>
    </source>
</evidence>
<protein>
    <recommendedName>
        <fullName evidence="11">DUF2029 domain-containing protein</fullName>
    </recommendedName>
</protein>
<keyword evidence="6 8" id="KW-0472">Membrane</keyword>
<keyword evidence="2" id="KW-1003">Cell membrane</keyword>
<dbReference type="EMBL" id="CP026309">
    <property type="protein sequence ID" value="AUV81926.1"/>
    <property type="molecule type" value="Genomic_DNA"/>
</dbReference>
<keyword evidence="3" id="KW-0808">Transferase</keyword>
<evidence type="ECO:0008006" key="11">
    <source>
        <dbReference type="Google" id="ProtNLM"/>
    </source>
</evidence>
<feature type="transmembrane region" description="Helical" evidence="8">
    <location>
        <begin position="141"/>
        <end position="160"/>
    </location>
</feature>
<accession>A0A2I8VJ21</accession>
<evidence type="ECO:0000256" key="5">
    <source>
        <dbReference type="ARBA" id="ARBA00022989"/>
    </source>
</evidence>
<feature type="compositionally biased region" description="Low complexity" evidence="7">
    <location>
        <begin position="314"/>
        <end position="327"/>
    </location>
</feature>
<dbReference type="Pfam" id="PF09594">
    <property type="entry name" value="GT87"/>
    <property type="match status" value="1"/>
</dbReference>
<sequence length="345" mass="37793">MFVVLVGWIVALLVLVDGGLEVARAVDAPLPRRLRNPGPSLIQRLGERVDTRPGFVIGALALAVVLLLYPFVDSALRLADVAAPFRYWDFGAYTGALDRWRAGEPLYVRNEEGGYGGSYLYPPVFLLVVWPFDQLSFDTGALLWELCSVLFLWGSLQLLTRELGHRLRLWERGLVLWALVGFHPLLFSVKQGQISAFLAGFLTLSVVCLLVAERDSPSASTVGYASGACTGFVGVVKLVYAPVGAHLLTDRRRFLGAVGAGVALTVVSLVAFGVEAHVSYLDVIRWGKSEPVRSPLLWMAPYFRPLYALAPFRSRSGSSAASPSSDSRSQREGVRTARRSRWASR</sequence>
<dbReference type="OrthoDB" id="346500at2157"/>
<evidence type="ECO:0000256" key="7">
    <source>
        <dbReference type="SAM" id="MobiDB-lite"/>
    </source>
</evidence>
<feature type="transmembrane region" description="Helical" evidence="8">
    <location>
        <begin position="169"/>
        <end position="187"/>
    </location>
</feature>
<keyword evidence="5 8" id="KW-1133">Transmembrane helix</keyword>
<dbReference type="InterPro" id="IPR018584">
    <property type="entry name" value="GT87"/>
</dbReference>
<feature type="region of interest" description="Disordered" evidence="7">
    <location>
        <begin position="314"/>
        <end position="345"/>
    </location>
</feature>
<dbReference type="RefSeq" id="WP_103425615.1">
    <property type="nucleotide sequence ID" value="NZ_CP026309.1"/>
</dbReference>
<feature type="transmembrane region" description="Helical" evidence="8">
    <location>
        <begin position="254"/>
        <end position="274"/>
    </location>
</feature>
<name>A0A2I8VJ21_9EURY</name>
<reference evidence="9 10" key="1">
    <citation type="submission" date="2018-01" db="EMBL/GenBank/DDBJ databases">
        <title>Complete genome sequence of Salinigranum rubrum GX10T, an extremely halophilic archaeon isolated from a marine solar saltern.</title>
        <authorList>
            <person name="Han S."/>
        </authorList>
    </citation>
    <scope>NUCLEOTIDE SEQUENCE [LARGE SCALE GENOMIC DNA]</scope>
    <source>
        <strain evidence="9 10">GX10</strain>
    </source>
</reference>
<dbReference type="KEGG" id="srub:C2R22_09905"/>